<dbReference type="NCBIfam" id="TIGR01182">
    <property type="entry name" value="eda"/>
    <property type="match status" value="1"/>
</dbReference>
<proteinExistence type="inferred from homology"/>
<dbReference type="PANTHER" id="PTHR30246:SF1">
    <property type="entry name" value="2-DEHYDRO-3-DEOXY-6-PHOSPHOGALACTONATE ALDOLASE-RELATED"/>
    <property type="match status" value="1"/>
</dbReference>
<keyword evidence="4" id="KW-0456">Lyase</keyword>
<dbReference type="Gene3D" id="3.20.20.70">
    <property type="entry name" value="Aldolase class I"/>
    <property type="match status" value="1"/>
</dbReference>
<reference evidence="6 7" key="1">
    <citation type="submission" date="2016-10" db="EMBL/GenBank/DDBJ databases">
        <authorList>
            <person name="de Groot N.N."/>
        </authorList>
    </citation>
    <scope>NUCLEOTIDE SEQUENCE [LARGE SCALE GENOMIC DNA]</scope>
    <source>
        <strain evidence="6 7">DSM 16981</strain>
    </source>
</reference>
<evidence type="ECO:0000313" key="7">
    <source>
        <dbReference type="Proteomes" id="UP000199309"/>
    </source>
</evidence>
<gene>
    <name evidence="6" type="ORF">SAMN05660299_02105</name>
</gene>
<evidence type="ECO:0000256" key="4">
    <source>
        <dbReference type="ARBA" id="ARBA00023239"/>
    </source>
</evidence>
<sequence>MSKTMEMITDIGLIPQISLDDPADAEPLGRALVKGGIPLAEVVLHQDTSTSLKVIQILSKQVPDIIVGAGMIHTVDQARRAVKAGAQFIITPFFNPAVTRWCLVNTANTVEIIPGITSPSDIERAWDIGLTVYNFFPEISGGMAALKTLSDLFEDIKFIPMGGIDRTVMNDYLDLPNVAAVTGNFMTPSNIIKNKNWDEITALCKKVFKQLLRFELGHIGLHADTHNHAEIITKDLCTLMLQNKCIRDDRCFVGSAIEVYDRSIPGSTGYICIDTRDIERAMAYYKRRGVAFDQEQCIKDETGKINIIYLKKEVHGLAIHLHQKAK</sequence>
<dbReference type="CDD" id="cd00452">
    <property type="entry name" value="KDPG_aldolase"/>
    <property type="match status" value="1"/>
</dbReference>
<keyword evidence="7" id="KW-1185">Reference proteome</keyword>
<dbReference type="InterPro" id="IPR000887">
    <property type="entry name" value="Aldlse_KDPG_KHG"/>
</dbReference>
<dbReference type="Pfam" id="PF01081">
    <property type="entry name" value="Aldolase"/>
    <property type="match status" value="1"/>
</dbReference>
<accession>A0A1G9YND8</accession>
<protein>
    <submittedName>
        <fullName evidence="6">2-dehydro-3-deoxyphosphogluconate aldolase / (4S)-4-hydroxy-2-oxoglutarate aldolase</fullName>
    </submittedName>
</protein>
<dbReference type="EMBL" id="FNHQ01000024">
    <property type="protein sequence ID" value="SDN10071.1"/>
    <property type="molecule type" value="Genomic_DNA"/>
</dbReference>
<dbReference type="InterPro" id="IPR013785">
    <property type="entry name" value="Aldolase_TIM"/>
</dbReference>
<dbReference type="RefSeq" id="WP_245675138.1">
    <property type="nucleotide sequence ID" value="NZ_FNHQ01000024.1"/>
</dbReference>
<dbReference type="STRING" id="349095.SAMN05660299_02105"/>
<dbReference type="GO" id="GO:0016829">
    <property type="term" value="F:lyase activity"/>
    <property type="evidence" value="ECO:0007669"/>
    <property type="project" value="UniProtKB-KW"/>
</dbReference>
<dbReference type="Proteomes" id="UP000199309">
    <property type="component" value="Unassembled WGS sequence"/>
</dbReference>
<name>A0A1G9YND8_9FIRM</name>
<dbReference type="SUPFAM" id="SSF51569">
    <property type="entry name" value="Aldolase"/>
    <property type="match status" value="1"/>
</dbReference>
<evidence type="ECO:0000256" key="3">
    <source>
        <dbReference type="ARBA" id="ARBA00011233"/>
    </source>
</evidence>
<evidence type="ECO:0000313" key="6">
    <source>
        <dbReference type="EMBL" id="SDN10071.1"/>
    </source>
</evidence>
<evidence type="ECO:0000256" key="1">
    <source>
        <dbReference type="ARBA" id="ARBA00004761"/>
    </source>
</evidence>
<comment type="pathway">
    <text evidence="1">Carbohydrate acid metabolism.</text>
</comment>
<comment type="similarity">
    <text evidence="2">Belongs to the KHG/KDPG aldolase family.</text>
</comment>
<evidence type="ECO:0000256" key="5">
    <source>
        <dbReference type="ARBA" id="ARBA00023277"/>
    </source>
</evidence>
<organism evidence="6 7">
    <name type="scientific">Megasphaera paucivorans</name>
    <dbReference type="NCBI Taxonomy" id="349095"/>
    <lineage>
        <taxon>Bacteria</taxon>
        <taxon>Bacillati</taxon>
        <taxon>Bacillota</taxon>
        <taxon>Negativicutes</taxon>
        <taxon>Veillonellales</taxon>
        <taxon>Veillonellaceae</taxon>
        <taxon>Megasphaera</taxon>
    </lineage>
</organism>
<evidence type="ECO:0000256" key="2">
    <source>
        <dbReference type="ARBA" id="ARBA00006906"/>
    </source>
</evidence>
<dbReference type="AlphaFoldDB" id="A0A1G9YND8"/>
<dbReference type="PANTHER" id="PTHR30246">
    <property type="entry name" value="2-KETO-3-DEOXY-6-PHOSPHOGLUCONATE ALDOLASE"/>
    <property type="match status" value="1"/>
</dbReference>
<keyword evidence="5" id="KW-0119">Carbohydrate metabolism</keyword>
<comment type="subunit">
    <text evidence="3">Homotrimer.</text>
</comment>